<protein>
    <recommendedName>
        <fullName evidence="1">DUF7054 domain-containing protein</fullName>
    </recommendedName>
</protein>
<evidence type="ECO:0000313" key="2">
    <source>
        <dbReference type="EMBL" id="EXC17848.1"/>
    </source>
</evidence>
<gene>
    <name evidence="2" type="ORF">L484_023204</name>
</gene>
<name>W9RYS0_9ROSA</name>
<keyword evidence="3" id="KW-1185">Reference proteome</keyword>
<evidence type="ECO:0000259" key="1">
    <source>
        <dbReference type="Pfam" id="PF23156"/>
    </source>
</evidence>
<organism evidence="2 3">
    <name type="scientific">Morus notabilis</name>
    <dbReference type="NCBI Taxonomy" id="981085"/>
    <lineage>
        <taxon>Eukaryota</taxon>
        <taxon>Viridiplantae</taxon>
        <taxon>Streptophyta</taxon>
        <taxon>Embryophyta</taxon>
        <taxon>Tracheophyta</taxon>
        <taxon>Spermatophyta</taxon>
        <taxon>Magnoliopsida</taxon>
        <taxon>eudicotyledons</taxon>
        <taxon>Gunneridae</taxon>
        <taxon>Pentapetalae</taxon>
        <taxon>rosids</taxon>
        <taxon>fabids</taxon>
        <taxon>Rosales</taxon>
        <taxon>Moraceae</taxon>
        <taxon>Moreae</taxon>
        <taxon>Morus</taxon>
    </lineage>
</organism>
<dbReference type="InterPro" id="IPR055482">
    <property type="entry name" value="DUF7054"/>
</dbReference>
<feature type="domain" description="DUF7054" evidence="1">
    <location>
        <begin position="11"/>
        <end position="94"/>
    </location>
</feature>
<proteinExistence type="predicted"/>
<dbReference type="eggNOG" id="KOG4197">
    <property type="taxonomic scope" value="Eukaryota"/>
</dbReference>
<evidence type="ECO:0000313" key="3">
    <source>
        <dbReference type="Proteomes" id="UP000030645"/>
    </source>
</evidence>
<accession>W9RYS0</accession>
<dbReference type="AlphaFoldDB" id="W9RYS0"/>
<dbReference type="Proteomes" id="UP000030645">
    <property type="component" value="Unassembled WGS sequence"/>
</dbReference>
<reference evidence="3" key="1">
    <citation type="submission" date="2013-01" db="EMBL/GenBank/DDBJ databases">
        <title>Draft Genome Sequence of a Mulberry Tree, Morus notabilis C.K. Schneid.</title>
        <authorList>
            <person name="He N."/>
            <person name="Zhao S."/>
        </authorList>
    </citation>
    <scope>NUCLEOTIDE SEQUENCE</scope>
</reference>
<dbReference type="OrthoDB" id="651546at2759"/>
<dbReference type="PANTHER" id="PTHR33270">
    <property type="entry name" value="BNAC05G50380D PROTEIN"/>
    <property type="match status" value="1"/>
</dbReference>
<sequence length="137" mass="15729">MVPETTSSRRLTKVLVKVTVERSFGAVQVVVPTEETVKDLIKEVLKIYAAEKRRPLLPETNPHRFELHYSCFSFESLNEDEKVINLGSRDFFLCLKRVDDNMIVNTVNVNTSCSEEVTKEATNSSSFPWIKFMDLLL</sequence>
<dbReference type="KEGG" id="mnt:21405976"/>
<dbReference type="STRING" id="981085.W9RYS0"/>
<dbReference type="Pfam" id="PF23156">
    <property type="entry name" value="DUF7054"/>
    <property type="match status" value="1"/>
</dbReference>
<dbReference type="PANTHER" id="PTHR33270:SF7">
    <property type="entry name" value="SNRNP25 UBIQUITIN-LIKE DOMAIN-CONTAINING PROTEIN"/>
    <property type="match status" value="1"/>
</dbReference>
<dbReference type="EMBL" id="KE345823">
    <property type="protein sequence ID" value="EXC17848.1"/>
    <property type="molecule type" value="Genomic_DNA"/>
</dbReference>
<dbReference type="InterPro" id="IPR040358">
    <property type="entry name" value="At4g22758-like"/>
</dbReference>